<name>W7X729_TETTS</name>
<evidence type="ECO:0000256" key="3">
    <source>
        <dbReference type="ARBA" id="ARBA00022723"/>
    </source>
</evidence>
<dbReference type="RefSeq" id="XP_012652181.1">
    <property type="nucleotide sequence ID" value="XM_012796727.1"/>
</dbReference>
<evidence type="ECO:0000256" key="2">
    <source>
        <dbReference type="ARBA" id="ARBA00005975"/>
    </source>
</evidence>
<dbReference type="InParanoid" id="W7X729"/>
<dbReference type="GeneID" id="24437238"/>
<sequence>MLIYLCVYLSKTRFLQSKKNQLLHQNTNNIQLSQNKPKQMSEPQPNNSLKAPEIQTARHDNHKDYQPVSAYCSHCKKEENAPVLTYKTGTGTYLCCFIWCCVAVIPGLIPFCCNRCKDKVYTCPECGLVIRKDTYEPCNCNKQ</sequence>
<accession>W7X729</accession>
<keyword evidence="8" id="KW-1185">Reference proteome</keyword>
<comment type="similarity">
    <text evidence="2">Belongs to the CDIP1/LITAF family.</text>
</comment>
<reference evidence="8" key="1">
    <citation type="journal article" date="2006" name="PLoS Biol.">
        <title>Macronuclear genome sequence of the ciliate Tetrahymena thermophila, a model eukaryote.</title>
        <authorList>
            <person name="Eisen J.A."/>
            <person name="Coyne R.S."/>
            <person name="Wu M."/>
            <person name="Wu D."/>
            <person name="Thiagarajan M."/>
            <person name="Wortman J.R."/>
            <person name="Badger J.H."/>
            <person name="Ren Q."/>
            <person name="Amedeo P."/>
            <person name="Jones K.M."/>
            <person name="Tallon L.J."/>
            <person name="Delcher A.L."/>
            <person name="Salzberg S.L."/>
            <person name="Silva J.C."/>
            <person name="Haas B.J."/>
            <person name="Majoros W.H."/>
            <person name="Farzad M."/>
            <person name="Carlton J.M."/>
            <person name="Smith R.K. Jr."/>
            <person name="Garg J."/>
            <person name="Pearlman R.E."/>
            <person name="Karrer K.M."/>
            <person name="Sun L."/>
            <person name="Manning G."/>
            <person name="Elde N.C."/>
            <person name="Turkewitz A.P."/>
            <person name="Asai D.J."/>
            <person name="Wilkes D.E."/>
            <person name="Wang Y."/>
            <person name="Cai H."/>
            <person name="Collins K."/>
            <person name="Stewart B.A."/>
            <person name="Lee S.R."/>
            <person name="Wilamowska K."/>
            <person name="Weinberg Z."/>
            <person name="Ruzzo W.L."/>
            <person name="Wloga D."/>
            <person name="Gaertig J."/>
            <person name="Frankel J."/>
            <person name="Tsao C.-C."/>
            <person name="Gorovsky M.A."/>
            <person name="Keeling P.J."/>
            <person name="Waller R.F."/>
            <person name="Patron N.J."/>
            <person name="Cherry J.M."/>
            <person name="Stover N.A."/>
            <person name="Krieger C.J."/>
            <person name="del Toro C."/>
            <person name="Ryder H.F."/>
            <person name="Williamson S.C."/>
            <person name="Barbeau R.A."/>
            <person name="Hamilton E.P."/>
            <person name="Orias E."/>
        </authorList>
    </citation>
    <scope>NUCLEOTIDE SEQUENCE [LARGE SCALE GENOMIC DNA]</scope>
    <source>
        <strain evidence="8">SB210</strain>
    </source>
</reference>
<feature type="domain" description="LITAF" evidence="6">
    <location>
        <begin position="52"/>
        <end position="135"/>
    </location>
</feature>
<evidence type="ECO:0000259" key="6">
    <source>
        <dbReference type="PROSITE" id="PS51837"/>
    </source>
</evidence>
<evidence type="ECO:0000256" key="4">
    <source>
        <dbReference type="ARBA" id="ARBA00022833"/>
    </source>
</evidence>
<dbReference type="InterPro" id="IPR037519">
    <property type="entry name" value="LITAF_fam"/>
</dbReference>
<dbReference type="PROSITE" id="PS51837">
    <property type="entry name" value="LITAF"/>
    <property type="match status" value="1"/>
</dbReference>
<evidence type="ECO:0000256" key="5">
    <source>
        <dbReference type="ARBA" id="ARBA00023136"/>
    </source>
</evidence>
<organism evidence="7 8">
    <name type="scientific">Tetrahymena thermophila (strain SB210)</name>
    <dbReference type="NCBI Taxonomy" id="312017"/>
    <lineage>
        <taxon>Eukaryota</taxon>
        <taxon>Sar</taxon>
        <taxon>Alveolata</taxon>
        <taxon>Ciliophora</taxon>
        <taxon>Intramacronucleata</taxon>
        <taxon>Oligohymenophorea</taxon>
        <taxon>Hymenostomatida</taxon>
        <taxon>Tetrahymenina</taxon>
        <taxon>Tetrahymenidae</taxon>
        <taxon>Tetrahymena</taxon>
    </lineage>
</organism>
<comment type="subcellular location">
    <subcellularLocation>
        <location evidence="1">Membrane</location>
        <topology evidence="1">Peripheral membrane protein</topology>
    </subcellularLocation>
</comment>
<keyword evidence="5" id="KW-0472">Membrane</keyword>
<dbReference type="KEGG" id="tet:TTHERM_000092809"/>
<dbReference type="InterPro" id="IPR006629">
    <property type="entry name" value="LITAF"/>
</dbReference>
<dbReference type="OrthoDB" id="305631at2759"/>
<dbReference type="GO" id="GO:0008270">
    <property type="term" value="F:zinc ion binding"/>
    <property type="evidence" value="ECO:0007669"/>
    <property type="project" value="TreeGrafter"/>
</dbReference>
<dbReference type="Pfam" id="PF10601">
    <property type="entry name" value="zf-LITAF-like"/>
    <property type="match status" value="1"/>
</dbReference>
<evidence type="ECO:0000256" key="1">
    <source>
        <dbReference type="ARBA" id="ARBA00004170"/>
    </source>
</evidence>
<dbReference type="EMBL" id="GG662749">
    <property type="protein sequence ID" value="EWS75190.1"/>
    <property type="molecule type" value="Genomic_DNA"/>
</dbReference>
<dbReference type="PANTHER" id="PTHR23292">
    <property type="entry name" value="LIPOPOLYSACCHARIDE-INDUCED TUMOR NECROSIS FACTOR-ALPHA FACTOR"/>
    <property type="match status" value="1"/>
</dbReference>
<protein>
    <submittedName>
        <fullName evidence="7">LITAF-like zinc ribbon domain protein</fullName>
    </submittedName>
</protein>
<dbReference type="SMART" id="SM00714">
    <property type="entry name" value="LITAF"/>
    <property type="match status" value="1"/>
</dbReference>
<dbReference type="GO" id="GO:0016020">
    <property type="term" value="C:membrane"/>
    <property type="evidence" value="ECO:0007669"/>
    <property type="project" value="UniProtKB-SubCell"/>
</dbReference>
<evidence type="ECO:0000313" key="8">
    <source>
        <dbReference type="Proteomes" id="UP000009168"/>
    </source>
</evidence>
<dbReference type="PANTHER" id="PTHR23292:SF6">
    <property type="entry name" value="FI16602P1-RELATED"/>
    <property type="match status" value="1"/>
</dbReference>
<proteinExistence type="inferred from homology"/>
<dbReference type="Proteomes" id="UP000009168">
    <property type="component" value="Unassembled WGS sequence"/>
</dbReference>
<gene>
    <name evidence="7" type="ORF">TTHERM_000092809</name>
</gene>
<evidence type="ECO:0000313" key="7">
    <source>
        <dbReference type="EMBL" id="EWS75190.1"/>
    </source>
</evidence>
<keyword evidence="4" id="KW-0862">Zinc</keyword>
<keyword evidence="3" id="KW-0479">Metal-binding</keyword>
<dbReference type="AlphaFoldDB" id="W7X729"/>